<reference evidence="2 3" key="1">
    <citation type="journal article" date="2015" name="Genome Announc.">
        <title>Draft Genome Sequence and Gene Annotation of the Entomopathogenic Fungus Verticillium hemipterigenum.</title>
        <authorList>
            <person name="Horn F."/>
            <person name="Habel A."/>
            <person name="Scharf D.H."/>
            <person name="Dworschak J."/>
            <person name="Brakhage A.A."/>
            <person name="Guthke R."/>
            <person name="Hertweck C."/>
            <person name="Linde J."/>
        </authorList>
    </citation>
    <scope>NUCLEOTIDE SEQUENCE [LARGE SCALE GENOMIC DNA]</scope>
</reference>
<feature type="compositionally biased region" description="Acidic residues" evidence="1">
    <location>
        <begin position="60"/>
        <end position="75"/>
    </location>
</feature>
<feature type="compositionally biased region" description="Low complexity" evidence="1">
    <location>
        <begin position="76"/>
        <end position="96"/>
    </location>
</feature>
<protein>
    <submittedName>
        <fullName evidence="2">Uncharacterized protein</fullName>
    </submittedName>
</protein>
<proteinExistence type="predicted"/>
<feature type="region of interest" description="Disordered" evidence="1">
    <location>
        <begin position="43"/>
        <end position="114"/>
    </location>
</feature>
<evidence type="ECO:0000313" key="3">
    <source>
        <dbReference type="Proteomes" id="UP000039046"/>
    </source>
</evidence>
<feature type="compositionally biased region" description="Low complexity" evidence="1">
    <location>
        <begin position="45"/>
        <end position="57"/>
    </location>
</feature>
<dbReference type="EMBL" id="CDHN01000001">
    <property type="protein sequence ID" value="CEJ81218.1"/>
    <property type="molecule type" value="Genomic_DNA"/>
</dbReference>
<name>A0A0A1SLQ9_9HYPO</name>
<evidence type="ECO:0000313" key="2">
    <source>
        <dbReference type="EMBL" id="CEJ81218.1"/>
    </source>
</evidence>
<keyword evidence="3" id="KW-1185">Reference proteome</keyword>
<dbReference type="AlphaFoldDB" id="A0A0A1SLQ9"/>
<accession>A0A0A1SLQ9</accession>
<dbReference type="HOGENOM" id="CLU_533384_0_0_1"/>
<evidence type="ECO:0000256" key="1">
    <source>
        <dbReference type="SAM" id="MobiDB-lite"/>
    </source>
</evidence>
<dbReference type="Proteomes" id="UP000039046">
    <property type="component" value="Unassembled WGS sequence"/>
</dbReference>
<sequence>MPLTSLPVEILEKVCLNIARSPDIAEHRGSRLFNFGERAQTEVVAETSSAAASSAHPSSEDDDEDEKDDDEDDYYTDSPWRVPSVSDGSFDSDSSSKMGEGSTSRPFQPDEDADKFSDRDLAALALTCRHMYAIANKILYRRGGTAVRLADYTETVLTHPHLMEHVEHLTVAKSRRSGAVTEELAQLCNEIFVSHNVVSPQGKPVTCWAGEQEKPYPAWPPLSSRLVIALLLRLPNVKTMDIHYGFHLGSTPVANNPPCLPKLQAVRVMDCHEYGRNHHQYGYHSRLLPQTTVQWMLDAAPNLIAIDTSNIAFVTALRHPSVSVFAIHSGWAHPREIQQLMESMPGLRSLKYHSSSLHAEQMKSKDLYRAVRASGNEFLVVDARFNVIATERLGTSSIPAGEGQANNLSSVPVSSNPSLLPLSNDLSILQVSNDLSIVPVSYDPSVGLAPDDHSLLSAPLMPLVDIHKLRIKAIRINLLPVHEPSGSPWDCRFQCIIPATAEIIAVDHYKNWDDITALADYVIRCCRVVKAIYIRNLGHDFQILDNEEPARRLKANGITCQAYSHIDLLQLADPFGFVRTSF</sequence>
<gene>
    <name evidence="2" type="ORF">VHEMI01360</name>
</gene>
<organism evidence="2 3">
    <name type="scientific">[Torrubiella] hemipterigena</name>
    <dbReference type="NCBI Taxonomy" id="1531966"/>
    <lineage>
        <taxon>Eukaryota</taxon>
        <taxon>Fungi</taxon>
        <taxon>Dikarya</taxon>
        <taxon>Ascomycota</taxon>
        <taxon>Pezizomycotina</taxon>
        <taxon>Sordariomycetes</taxon>
        <taxon>Hypocreomycetidae</taxon>
        <taxon>Hypocreales</taxon>
        <taxon>Clavicipitaceae</taxon>
        <taxon>Clavicipitaceae incertae sedis</taxon>
        <taxon>'Torrubiella' clade</taxon>
    </lineage>
</organism>